<feature type="domain" description="FAD-binding" evidence="6">
    <location>
        <begin position="19"/>
        <end position="371"/>
    </location>
</feature>
<dbReference type="SUPFAM" id="SSF54373">
    <property type="entry name" value="FAD-linked reductases, C-terminal domain"/>
    <property type="match status" value="1"/>
</dbReference>
<evidence type="ECO:0000256" key="4">
    <source>
        <dbReference type="ARBA" id="ARBA00023002"/>
    </source>
</evidence>
<evidence type="ECO:0000313" key="8">
    <source>
        <dbReference type="Proteomes" id="UP000799757"/>
    </source>
</evidence>
<sequence length="413" mass="45150">MTTDTNGQSLNGHQILPLDVLIVGSGIGGLSAAIACKGKGFSVTILESTPKYSHVGAGIFLGGNATKVLLDWGLEEDVRQVSTDLNNNKFISQTGEILSSADYKTLSKEIGYPLLQMHRADLHDVLLKKALSLGIDIKMGQVVEKYEVQTPKAITTDGKVYEADVIFAADGYRSNARSQLLGRIDEPRPSGNSAYRALISTDKLKHYPELAPFLNWTDQTNWVWVGEGCHVVLYLLRHGTVLNIVLTQAAKNVNDANYVVKVDPAEVIERYKEWDPRLVTMLQHLPKDNTLEWRLCDMEPMKTWVFPHGKIALVGDACHAVLPSAAQGAGMAIEDGVAVAELLARVKSKDEIPAALKAYDELRIPRCASIMTGARGDAKRWQGKGGKPASGVTSTWSWEYDVAGAAREIKLEE</sequence>
<keyword evidence="4" id="KW-0560">Oxidoreductase</keyword>
<dbReference type="Gene3D" id="3.50.50.60">
    <property type="entry name" value="FAD/NAD(P)-binding domain"/>
    <property type="match status" value="1"/>
</dbReference>
<evidence type="ECO:0000256" key="5">
    <source>
        <dbReference type="ARBA" id="ARBA00023033"/>
    </source>
</evidence>
<dbReference type="SUPFAM" id="SSF51905">
    <property type="entry name" value="FAD/NAD(P)-binding domain"/>
    <property type="match status" value="1"/>
</dbReference>
<accession>A0A6A6XUD3</accession>
<dbReference type="AlphaFoldDB" id="A0A6A6XUD3"/>
<proteinExistence type="inferred from homology"/>
<organism evidence="7 8">
    <name type="scientific">Melanomma pulvis-pyrius CBS 109.77</name>
    <dbReference type="NCBI Taxonomy" id="1314802"/>
    <lineage>
        <taxon>Eukaryota</taxon>
        <taxon>Fungi</taxon>
        <taxon>Dikarya</taxon>
        <taxon>Ascomycota</taxon>
        <taxon>Pezizomycotina</taxon>
        <taxon>Dothideomycetes</taxon>
        <taxon>Pleosporomycetidae</taxon>
        <taxon>Pleosporales</taxon>
        <taxon>Melanommataceae</taxon>
        <taxon>Melanomma</taxon>
    </lineage>
</organism>
<evidence type="ECO:0000256" key="1">
    <source>
        <dbReference type="ARBA" id="ARBA00007992"/>
    </source>
</evidence>
<dbReference type="Proteomes" id="UP000799757">
    <property type="component" value="Unassembled WGS sequence"/>
</dbReference>
<keyword evidence="5" id="KW-0503">Monooxygenase</keyword>
<reference evidence="7" key="1">
    <citation type="journal article" date="2020" name="Stud. Mycol.">
        <title>101 Dothideomycetes genomes: a test case for predicting lifestyles and emergence of pathogens.</title>
        <authorList>
            <person name="Haridas S."/>
            <person name="Albert R."/>
            <person name="Binder M."/>
            <person name="Bloem J."/>
            <person name="Labutti K."/>
            <person name="Salamov A."/>
            <person name="Andreopoulos B."/>
            <person name="Baker S."/>
            <person name="Barry K."/>
            <person name="Bills G."/>
            <person name="Bluhm B."/>
            <person name="Cannon C."/>
            <person name="Castanera R."/>
            <person name="Culley D."/>
            <person name="Daum C."/>
            <person name="Ezra D."/>
            <person name="Gonzalez J."/>
            <person name="Henrissat B."/>
            <person name="Kuo A."/>
            <person name="Liang C."/>
            <person name="Lipzen A."/>
            <person name="Lutzoni F."/>
            <person name="Magnuson J."/>
            <person name="Mondo S."/>
            <person name="Nolan M."/>
            <person name="Ohm R."/>
            <person name="Pangilinan J."/>
            <person name="Park H.-J."/>
            <person name="Ramirez L."/>
            <person name="Alfaro M."/>
            <person name="Sun H."/>
            <person name="Tritt A."/>
            <person name="Yoshinaga Y."/>
            <person name="Zwiers L.-H."/>
            <person name="Turgeon B."/>
            <person name="Goodwin S."/>
            <person name="Spatafora J."/>
            <person name="Crous P."/>
            <person name="Grigoriev I."/>
        </authorList>
    </citation>
    <scope>NUCLEOTIDE SEQUENCE</scope>
    <source>
        <strain evidence="7">CBS 109.77</strain>
    </source>
</reference>
<gene>
    <name evidence="7" type="ORF">K505DRAFT_230702</name>
</gene>
<dbReference type="EMBL" id="MU001761">
    <property type="protein sequence ID" value="KAF2799645.1"/>
    <property type="molecule type" value="Genomic_DNA"/>
</dbReference>
<dbReference type="GO" id="GO:0004497">
    <property type="term" value="F:monooxygenase activity"/>
    <property type="evidence" value="ECO:0007669"/>
    <property type="project" value="UniProtKB-KW"/>
</dbReference>
<comment type="similarity">
    <text evidence="1">Belongs to the paxM FAD-dependent monooxygenase family.</text>
</comment>
<dbReference type="InterPro" id="IPR036188">
    <property type="entry name" value="FAD/NAD-bd_sf"/>
</dbReference>
<dbReference type="PRINTS" id="PR00420">
    <property type="entry name" value="RNGMNOXGNASE"/>
</dbReference>
<protein>
    <submittedName>
        <fullName evidence="7">FAD/NAD(P)-binding domain-containing protein</fullName>
    </submittedName>
</protein>
<evidence type="ECO:0000256" key="3">
    <source>
        <dbReference type="ARBA" id="ARBA00022827"/>
    </source>
</evidence>
<name>A0A6A6XUD3_9PLEO</name>
<dbReference type="GO" id="GO:0071949">
    <property type="term" value="F:FAD binding"/>
    <property type="evidence" value="ECO:0007669"/>
    <property type="project" value="InterPro"/>
</dbReference>
<dbReference type="Pfam" id="PF01494">
    <property type="entry name" value="FAD_binding_3"/>
    <property type="match status" value="1"/>
</dbReference>
<evidence type="ECO:0000259" key="6">
    <source>
        <dbReference type="Pfam" id="PF01494"/>
    </source>
</evidence>
<dbReference type="PANTHER" id="PTHR13789">
    <property type="entry name" value="MONOOXYGENASE"/>
    <property type="match status" value="1"/>
</dbReference>
<keyword evidence="2" id="KW-0285">Flavoprotein</keyword>
<dbReference type="OrthoDB" id="16820at2759"/>
<evidence type="ECO:0000313" key="7">
    <source>
        <dbReference type="EMBL" id="KAF2799645.1"/>
    </source>
</evidence>
<keyword evidence="8" id="KW-1185">Reference proteome</keyword>
<keyword evidence="3" id="KW-0274">FAD</keyword>
<evidence type="ECO:0000256" key="2">
    <source>
        <dbReference type="ARBA" id="ARBA00022630"/>
    </source>
</evidence>
<dbReference type="InterPro" id="IPR002938">
    <property type="entry name" value="FAD-bd"/>
</dbReference>
<dbReference type="InterPro" id="IPR050493">
    <property type="entry name" value="FAD-dep_Monooxygenase_BioMet"/>
</dbReference>
<dbReference type="PANTHER" id="PTHR13789:SF147">
    <property type="entry name" value="PUTATIVE (AFU_ORTHOLOGUE AFUA_2G01950)-RELATED"/>
    <property type="match status" value="1"/>
</dbReference>